<dbReference type="GO" id="GO:0004497">
    <property type="term" value="F:monooxygenase activity"/>
    <property type="evidence" value="ECO:0007669"/>
    <property type="project" value="UniProtKB-KW"/>
</dbReference>
<keyword evidence="5 7" id="KW-0503">Monooxygenase</keyword>
<keyword evidence="6 7" id="KW-0479">Metal-binding</keyword>
<evidence type="ECO:0000256" key="2">
    <source>
        <dbReference type="ARBA" id="ARBA00010617"/>
    </source>
</evidence>
<feature type="binding site" description="axial binding residue" evidence="6">
    <location>
        <position position="412"/>
    </location>
    <ligand>
        <name>heme</name>
        <dbReference type="ChEBI" id="CHEBI:30413"/>
    </ligand>
    <ligandPart>
        <name>Fe</name>
        <dbReference type="ChEBI" id="CHEBI:18248"/>
    </ligandPart>
</feature>
<dbReference type="InterPro" id="IPR036396">
    <property type="entry name" value="Cyt_P450_sf"/>
</dbReference>
<evidence type="ECO:0000256" key="4">
    <source>
        <dbReference type="ARBA" id="ARBA00023004"/>
    </source>
</evidence>
<keyword evidence="7" id="KW-0560">Oxidoreductase</keyword>
<proteinExistence type="inferred from homology"/>
<evidence type="ECO:0000313" key="9">
    <source>
        <dbReference type="Proteomes" id="UP001177023"/>
    </source>
</evidence>
<feature type="non-terminal residue" evidence="8">
    <location>
        <position position="1"/>
    </location>
</feature>
<dbReference type="Proteomes" id="UP001177023">
    <property type="component" value="Unassembled WGS sequence"/>
</dbReference>
<evidence type="ECO:0000256" key="1">
    <source>
        <dbReference type="ARBA" id="ARBA00001971"/>
    </source>
</evidence>
<name>A0AA36GFW6_9BILA</name>
<evidence type="ECO:0000313" key="8">
    <source>
        <dbReference type="EMBL" id="CAJ0586773.1"/>
    </source>
</evidence>
<protein>
    <recommendedName>
        <fullName evidence="10">Cytochrome P450</fullName>
    </recommendedName>
</protein>
<evidence type="ECO:0000256" key="6">
    <source>
        <dbReference type="PIRSR" id="PIRSR602401-1"/>
    </source>
</evidence>
<comment type="similarity">
    <text evidence="2 7">Belongs to the cytochrome P450 family.</text>
</comment>
<gene>
    <name evidence="8" type="ORF">MSPICULIGERA_LOCUS24761</name>
</gene>
<comment type="caution">
    <text evidence="8">The sequence shown here is derived from an EMBL/GenBank/DDBJ whole genome shotgun (WGS) entry which is preliminary data.</text>
</comment>
<dbReference type="PANTHER" id="PTHR24291">
    <property type="entry name" value="CYTOCHROME P450 FAMILY 4"/>
    <property type="match status" value="1"/>
</dbReference>
<dbReference type="GO" id="GO:0005506">
    <property type="term" value="F:iron ion binding"/>
    <property type="evidence" value="ECO:0007669"/>
    <property type="project" value="InterPro"/>
</dbReference>
<reference evidence="8" key="1">
    <citation type="submission" date="2023-06" db="EMBL/GenBank/DDBJ databases">
        <authorList>
            <person name="Delattre M."/>
        </authorList>
    </citation>
    <scope>NUCLEOTIDE SEQUENCE</scope>
    <source>
        <strain evidence="8">AF72</strain>
    </source>
</reference>
<dbReference type="PANTHER" id="PTHR24291:SF130">
    <property type="entry name" value="CYTOCHROME P450 FAMILY"/>
    <property type="match status" value="1"/>
</dbReference>
<accession>A0AA36GFW6</accession>
<dbReference type="InterPro" id="IPR002401">
    <property type="entry name" value="Cyt_P450_E_grp-I"/>
</dbReference>
<keyword evidence="4 6" id="KW-0408">Iron</keyword>
<organism evidence="8 9">
    <name type="scientific">Mesorhabditis spiculigera</name>
    <dbReference type="NCBI Taxonomy" id="96644"/>
    <lineage>
        <taxon>Eukaryota</taxon>
        <taxon>Metazoa</taxon>
        <taxon>Ecdysozoa</taxon>
        <taxon>Nematoda</taxon>
        <taxon>Chromadorea</taxon>
        <taxon>Rhabditida</taxon>
        <taxon>Rhabditina</taxon>
        <taxon>Rhabditomorpha</taxon>
        <taxon>Rhabditoidea</taxon>
        <taxon>Rhabditidae</taxon>
        <taxon>Mesorhabditinae</taxon>
        <taxon>Mesorhabditis</taxon>
    </lineage>
</organism>
<dbReference type="EMBL" id="CATQJA010002709">
    <property type="protein sequence ID" value="CAJ0586773.1"/>
    <property type="molecule type" value="Genomic_DNA"/>
</dbReference>
<evidence type="ECO:0000256" key="7">
    <source>
        <dbReference type="RuleBase" id="RU000461"/>
    </source>
</evidence>
<keyword evidence="9" id="KW-1185">Reference proteome</keyword>
<dbReference type="Gene3D" id="1.10.630.10">
    <property type="entry name" value="Cytochrome P450"/>
    <property type="match status" value="1"/>
</dbReference>
<evidence type="ECO:0008006" key="10">
    <source>
        <dbReference type="Google" id="ProtNLM"/>
    </source>
</evidence>
<dbReference type="InterPro" id="IPR017972">
    <property type="entry name" value="Cyt_P450_CS"/>
</dbReference>
<comment type="cofactor">
    <cofactor evidence="1 6">
        <name>heme</name>
        <dbReference type="ChEBI" id="CHEBI:30413"/>
    </cofactor>
</comment>
<dbReference type="AlphaFoldDB" id="A0AA36GFW6"/>
<dbReference type="PROSITE" id="PS00086">
    <property type="entry name" value="CYTOCHROME_P450"/>
    <property type="match status" value="1"/>
</dbReference>
<dbReference type="Pfam" id="PF00067">
    <property type="entry name" value="p450"/>
    <property type="match status" value="1"/>
</dbReference>
<dbReference type="CDD" id="cd20628">
    <property type="entry name" value="CYP4"/>
    <property type="match status" value="1"/>
</dbReference>
<evidence type="ECO:0000256" key="5">
    <source>
        <dbReference type="ARBA" id="ARBA00023033"/>
    </source>
</evidence>
<dbReference type="SUPFAM" id="SSF48264">
    <property type="entry name" value="Cytochrome P450"/>
    <property type="match status" value="1"/>
</dbReference>
<dbReference type="PRINTS" id="PR00385">
    <property type="entry name" value="P450"/>
</dbReference>
<sequence length="465" mass="53538">MPGPFSVPLLGTTWQFKWKVEEFTGQLRGWGEHYAGLGHGVVRLWLGPKPFVVLIKPEYAKIVLESNELITKGPEYKPLLPWLGTGLLIATGDKWRTRRKMLTPAFHFRVLEDFLTTHDEQSKIFVEQLERFAETGESFDIFPYVKRCALDIICETAMGSSVSAQTNPKHPYVVAVQRMNELIFMQQRMPWFWLKPIWYMSGYGFEADRQLEILLGFTQKVIAERRADFEADPAGFERVHKKNAFLDLLLTNQADGGGLTDVDIREEVDTFMFEGHDTTSASMGWTLWCVAHQQDVQKKIHAELDTVFGSSNRDCTADDLKQLKYLERVIKESLRLYPSVPIFTRIVEKDVEIEDLLIPKNCVIGITPLMIHSNPAVYDNPEVFDPENFSEERISKRHPYAYIPFSAGPRNCIGQKFALMEEKTMLSWFFRRFTIEADQDLHDNIPCPEVILKPSLGIPVRISKR</sequence>
<keyword evidence="3 6" id="KW-0349">Heme</keyword>
<dbReference type="InterPro" id="IPR050196">
    <property type="entry name" value="Cytochrome_P450_Monoox"/>
</dbReference>
<dbReference type="PRINTS" id="PR00463">
    <property type="entry name" value="EP450I"/>
</dbReference>
<dbReference type="GO" id="GO:0016705">
    <property type="term" value="F:oxidoreductase activity, acting on paired donors, with incorporation or reduction of molecular oxygen"/>
    <property type="evidence" value="ECO:0007669"/>
    <property type="project" value="InterPro"/>
</dbReference>
<evidence type="ECO:0000256" key="3">
    <source>
        <dbReference type="ARBA" id="ARBA00022617"/>
    </source>
</evidence>
<dbReference type="InterPro" id="IPR001128">
    <property type="entry name" value="Cyt_P450"/>
</dbReference>
<dbReference type="GO" id="GO:0020037">
    <property type="term" value="F:heme binding"/>
    <property type="evidence" value="ECO:0007669"/>
    <property type="project" value="InterPro"/>
</dbReference>